<dbReference type="HOGENOM" id="CLU_057011_2_0_5"/>
<dbReference type="GO" id="GO:0019878">
    <property type="term" value="P:lysine biosynthetic process via aminoadipic acid"/>
    <property type="evidence" value="ECO:0007669"/>
    <property type="project" value="TreeGrafter"/>
</dbReference>
<feature type="domain" description="4'-phosphopantetheinyl transferase" evidence="3">
    <location>
        <begin position="124"/>
        <end position="196"/>
    </location>
</feature>
<dbReference type="eggNOG" id="COG2091">
    <property type="taxonomic scope" value="Bacteria"/>
</dbReference>
<dbReference type="AlphaFoldDB" id="B8EMK9"/>
<dbReference type="OrthoDB" id="9808281at2"/>
<dbReference type="InterPro" id="IPR055066">
    <property type="entry name" value="AASDHPPT_N"/>
</dbReference>
<organism evidence="5 6">
    <name type="scientific">Methylocella silvestris (strain DSM 15510 / CIP 108128 / LMG 27833 / NCIMB 13906 / BL2)</name>
    <dbReference type="NCBI Taxonomy" id="395965"/>
    <lineage>
        <taxon>Bacteria</taxon>
        <taxon>Pseudomonadati</taxon>
        <taxon>Pseudomonadota</taxon>
        <taxon>Alphaproteobacteria</taxon>
        <taxon>Hyphomicrobiales</taxon>
        <taxon>Beijerinckiaceae</taxon>
        <taxon>Methylocella</taxon>
    </lineage>
</organism>
<evidence type="ECO:0000259" key="4">
    <source>
        <dbReference type="Pfam" id="PF22624"/>
    </source>
</evidence>
<accession>B8EMK9</accession>
<dbReference type="GO" id="GO:0005829">
    <property type="term" value="C:cytosol"/>
    <property type="evidence" value="ECO:0007669"/>
    <property type="project" value="TreeGrafter"/>
</dbReference>
<proteinExistence type="inferred from homology"/>
<evidence type="ECO:0000256" key="1">
    <source>
        <dbReference type="ARBA" id="ARBA00010990"/>
    </source>
</evidence>
<dbReference type="Proteomes" id="UP000002257">
    <property type="component" value="Chromosome"/>
</dbReference>
<reference evidence="5 6" key="1">
    <citation type="journal article" date="2010" name="J. Bacteriol.">
        <title>Complete genome sequence of the aerobic facultative methanotroph Methylocella silvestris BL2.</title>
        <authorList>
            <person name="Chen Y."/>
            <person name="Crombie A."/>
            <person name="Rahman M.T."/>
            <person name="Dedysh S.N."/>
            <person name="Liesack W."/>
            <person name="Stott M.B."/>
            <person name="Alam M."/>
            <person name="Theisen A.R."/>
            <person name="Murrell J.C."/>
            <person name="Dunfield P.F."/>
        </authorList>
    </citation>
    <scope>NUCLEOTIDE SEQUENCE [LARGE SCALE GENOMIC DNA]</scope>
    <source>
        <strain evidence="6">DSM 15510 / CIP 108128 / LMG 27833 / NCIMB 13906 / BL2</strain>
    </source>
</reference>
<dbReference type="PANTHER" id="PTHR12215">
    <property type="entry name" value="PHOSPHOPANTETHEINE TRANSFERASE"/>
    <property type="match status" value="1"/>
</dbReference>
<dbReference type="RefSeq" id="WP_012592756.1">
    <property type="nucleotide sequence ID" value="NC_011666.1"/>
</dbReference>
<evidence type="ECO:0000259" key="3">
    <source>
        <dbReference type="Pfam" id="PF01648"/>
    </source>
</evidence>
<dbReference type="Gene3D" id="3.90.470.20">
    <property type="entry name" value="4'-phosphopantetheinyl transferase domain"/>
    <property type="match status" value="1"/>
</dbReference>
<evidence type="ECO:0000313" key="5">
    <source>
        <dbReference type="EMBL" id="ACK52688.1"/>
    </source>
</evidence>
<dbReference type="PANTHER" id="PTHR12215:SF10">
    <property type="entry name" value="L-AMINOADIPATE-SEMIALDEHYDE DEHYDROGENASE-PHOSPHOPANTETHEINYL TRANSFERASE"/>
    <property type="match status" value="1"/>
</dbReference>
<dbReference type="InterPro" id="IPR008278">
    <property type="entry name" value="4-PPantetheinyl_Trfase_dom"/>
</dbReference>
<dbReference type="STRING" id="395965.Msil_3806"/>
<dbReference type="GO" id="GO:0000287">
    <property type="term" value="F:magnesium ion binding"/>
    <property type="evidence" value="ECO:0007669"/>
    <property type="project" value="InterPro"/>
</dbReference>
<dbReference type="GO" id="GO:0008897">
    <property type="term" value="F:holo-[acyl-carrier-protein] synthase activity"/>
    <property type="evidence" value="ECO:0007669"/>
    <property type="project" value="InterPro"/>
</dbReference>
<dbReference type="EMBL" id="CP001280">
    <property type="protein sequence ID" value="ACK52688.1"/>
    <property type="molecule type" value="Genomic_DNA"/>
</dbReference>
<comment type="similarity">
    <text evidence="1">Belongs to the P-Pant transferase superfamily. Gsp/Sfp/HetI/AcpT family.</text>
</comment>
<dbReference type="InterPro" id="IPR050559">
    <property type="entry name" value="P-Pant_transferase_sf"/>
</dbReference>
<name>B8EMK9_METSB</name>
<dbReference type="SUPFAM" id="SSF56214">
    <property type="entry name" value="4'-phosphopantetheinyl transferase"/>
    <property type="match status" value="2"/>
</dbReference>
<dbReference type="Pfam" id="PF22624">
    <property type="entry name" value="AASDHPPT_N"/>
    <property type="match status" value="1"/>
</dbReference>
<evidence type="ECO:0000313" key="6">
    <source>
        <dbReference type="Proteomes" id="UP000002257"/>
    </source>
</evidence>
<dbReference type="Pfam" id="PF01648">
    <property type="entry name" value="ACPS"/>
    <property type="match status" value="1"/>
</dbReference>
<feature type="domain" description="4'-phosphopantetheinyl transferase N-terminal" evidence="4">
    <location>
        <begin position="31"/>
        <end position="116"/>
    </location>
</feature>
<dbReference type="InterPro" id="IPR037143">
    <property type="entry name" value="4-PPantetheinyl_Trfase_dom_sf"/>
</dbReference>
<sequence length="233" mass="24910">MTIAQWIQSGAARRAAVSDPAAKLWLVEAAPDPARLAAAEPLLSSDEIQRADRFYRLEDRARAVLSRAALRLIVGEAAGIAPEKLAFSLGPFGKPFLAERPDLHFNVSHSGDLALIGLSAERMIGVDIELMRENLDEVELARMFFCASEHRLIASKAGAAQLEAFYRIWTAKEAVLKAFGIGVAASLKDFEVRLSPGALAIWPLAGRLAPALAGVQIEPVAAPDSYAATVALA</sequence>
<protein>
    <submittedName>
        <fullName evidence="5">4'-phosphopantetheinyl transferase</fullName>
    </submittedName>
</protein>
<evidence type="ECO:0000256" key="2">
    <source>
        <dbReference type="ARBA" id="ARBA00022679"/>
    </source>
</evidence>
<dbReference type="KEGG" id="msl:Msil_3806"/>
<gene>
    <name evidence="5" type="ordered locus">Msil_3806</name>
</gene>
<keyword evidence="6" id="KW-1185">Reference proteome</keyword>
<keyword evidence="2 5" id="KW-0808">Transferase</keyword>